<dbReference type="PANTHER" id="PTHR28656:SF1">
    <property type="entry name" value="COILED-COIL DOMAIN-CONTAINING PROTEIN 153"/>
    <property type="match status" value="1"/>
</dbReference>
<dbReference type="OrthoDB" id="271125at2759"/>
<comment type="caution">
    <text evidence="13">The sequence shown here is derived from an EMBL/GenBank/DDBJ whole genome shotgun (WGS) entry which is preliminary data.</text>
</comment>
<dbReference type="PANTHER" id="PTHR28656">
    <property type="entry name" value="COILED-COIL DOMAIN-CONTAINING PROTEIN 153"/>
    <property type="match status" value="1"/>
</dbReference>
<evidence type="ECO:0000256" key="6">
    <source>
        <dbReference type="ARBA" id="ARBA00023054"/>
    </source>
</evidence>
<dbReference type="InterPro" id="IPR033585">
    <property type="entry name" value="DRC12-like"/>
</dbReference>
<name>A0A836L941_9TRYP</name>
<dbReference type="GeneID" id="94291744"/>
<evidence type="ECO:0000256" key="10">
    <source>
        <dbReference type="ARBA" id="ARBA00044754"/>
    </source>
</evidence>
<organism evidence="13 14">
    <name type="scientific">Porcisia hertigi</name>
    <dbReference type="NCBI Taxonomy" id="2761500"/>
    <lineage>
        <taxon>Eukaryota</taxon>
        <taxon>Discoba</taxon>
        <taxon>Euglenozoa</taxon>
        <taxon>Kinetoplastea</taxon>
        <taxon>Metakinetoplastina</taxon>
        <taxon>Trypanosomatida</taxon>
        <taxon>Trypanosomatidae</taxon>
        <taxon>Leishmaniinae</taxon>
        <taxon>Porcisia</taxon>
    </lineage>
</organism>
<evidence type="ECO:0000256" key="5">
    <source>
        <dbReference type="ARBA" id="ARBA00022846"/>
    </source>
</evidence>
<evidence type="ECO:0000256" key="12">
    <source>
        <dbReference type="SAM" id="Coils"/>
    </source>
</evidence>
<accession>A0A836L941</accession>
<evidence type="ECO:0000313" key="13">
    <source>
        <dbReference type="EMBL" id="KAG5503571.1"/>
    </source>
</evidence>
<keyword evidence="5" id="KW-0282">Flagellum</keyword>
<reference evidence="13 14" key="1">
    <citation type="submission" date="2021-02" db="EMBL/GenBank/DDBJ databases">
        <title>Porcisia hertigi Genome sequencing and assembly.</title>
        <authorList>
            <person name="Almutairi H."/>
            <person name="Gatherer D."/>
        </authorList>
    </citation>
    <scope>NUCLEOTIDE SEQUENCE [LARGE SCALE GENOMIC DNA]</scope>
    <source>
        <strain evidence="13 14">C119</strain>
    </source>
</reference>
<evidence type="ECO:0000256" key="4">
    <source>
        <dbReference type="ARBA" id="ARBA00022490"/>
    </source>
</evidence>
<evidence type="ECO:0000256" key="2">
    <source>
        <dbReference type="ARBA" id="ARBA00004611"/>
    </source>
</evidence>
<evidence type="ECO:0000256" key="9">
    <source>
        <dbReference type="ARBA" id="ARBA00023273"/>
    </source>
</evidence>
<gene>
    <name evidence="13" type="ORF">JKF63_05712</name>
</gene>
<sequence length="163" mass="18783">MPPKGKKASTAISNELYYEDQQLADDIAVLEERLKALKRVYLDRMKALAERKHQQLVFHAELESQKAVLEAKRTEKVDVLGDCIRAYKVSERKAVEEIARQDAVVSALQEEKRKLLEKLETTAVEFDSRIRGKKKEFESLQERIADMEKEFAVLLCDVDQCAQ</sequence>
<dbReference type="Proteomes" id="UP000674318">
    <property type="component" value="Chromosome 24"/>
</dbReference>
<evidence type="ECO:0000256" key="7">
    <source>
        <dbReference type="ARBA" id="ARBA00023069"/>
    </source>
</evidence>
<protein>
    <recommendedName>
        <fullName evidence="11">Dynein regulatory complex protein 12</fullName>
    </recommendedName>
</protein>
<evidence type="ECO:0000313" key="14">
    <source>
        <dbReference type="Proteomes" id="UP000674318"/>
    </source>
</evidence>
<comment type="function">
    <text evidence="1">Component of the nexin-dynein regulatory complex (N-DRC), a key regulator of ciliary/flagellar motility which maintains the alignment and integrity of the distal axoneme and regulates microtubule sliding in motile axonemes.</text>
</comment>
<comment type="subcellular location">
    <subcellularLocation>
        <location evidence="2">Cytoplasm</location>
        <location evidence="2">Cytoskeleton</location>
        <location evidence="2">Flagellum axoneme</location>
    </subcellularLocation>
</comment>
<evidence type="ECO:0000256" key="8">
    <source>
        <dbReference type="ARBA" id="ARBA00023212"/>
    </source>
</evidence>
<dbReference type="RefSeq" id="XP_067756933.1">
    <property type="nucleotide sequence ID" value="XM_067901667.1"/>
</dbReference>
<keyword evidence="8" id="KW-0206">Cytoskeleton</keyword>
<comment type="subunit">
    <text evidence="3">Component of the nexin-dynein regulatory complex (N-DRC).</text>
</comment>
<keyword evidence="9" id="KW-0966">Cell projection</keyword>
<dbReference type="AlphaFoldDB" id="A0A836L941"/>
<keyword evidence="6 12" id="KW-0175">Coiled coil</keyword>
<keyword evidence="14" id="KW-1185">Reference proteome</keyword>
<evidence type="ECO:0000256" key="1">
    <source>
        <dbReference type="ARBA" id="ARBA00003029"/>
    </source>
</evidence>
<dbReference type="KEGG" id="phet:94291744"/>
<proteinExistence type="inferred from homology"/>
<evidence type="ECO:0000256" key="11">
    <source>
        <dbReference type="ARBA" id="ARBA00044800"/>
    </source>
</evidence>
<feature type="coiled-coil region" evidence="12">
    <location>
        <begin position="98"/>
        <end position="157"/>
    </location>
</feature>
<evidence type="ECO:0000256" key="3">
    <source>
        <dbReference type="ARBA" id="ARBA00011248"/>
    </source>
</evidence>
<dbReference type="EMBL" id="JAFJZO010000024">
    <property type="protein sequence ID" value="KAG5503571.1"/>
    <property type="molecule type" value="Genomic_DNA"/>
</dbReference>
<comment type="similarity">
    <text evidence="10">Belongs to the DRC12 family.</text>
</comment>
<keyword evidence="4" id="KW-0963">Cytoplasm</keyword>
<keyword evidence="7" id="KW-0969">Cilium</keyword>